<proteinExistence type="predicted"/>
<dbReference type="EMBL" id="AVQL01000401">
    <property type="protein sequence ID" value="KEQ01548.1"/>
    <property type="molecule type" value="Genomic_DNA"/>
</dbReference>
<dbReference type="Proteomes" id="UP000027644">
    <property type="component" value="Unassembled WGS sequence"/>
</dbReference>
<name>A0A074V7Y3_9NEIS</name>
<protein>
    <submittedName>
        <fullName evidence="3">Bacterial virulence factor lipase N-terminal</fullName>
    </submittedName>
</protein>
<evidence type="ECO:0000313" key="3">
    <source>
        <dbReference type="EMBL" id="KEQ01548.1"/>
    </source>
</evidence>
<evidence type="ECO:0000313" key="4">
    <source>
        <dbReference type="Proteomes" id="UP000027644"/>
    </source>
</evidence>
<organism evidence="3 4">
    <name type="scientific">Snodgrassella alvi SCGC AB-598-J21</name>
    <dbReference type="NCBI Taxonomy" id="1385367"/>
    <lineage>
        <taxon>Bacteria</taxon>
        <taxon>Pseudomonadati</taxon>
        <taxon>Pseudomonadota</taxon>
        <taxon>Betaproteobacteria</taxon>
        <taxon>Neisseriales</taxon>
        <taxon>Neisseriaceae</taxon>
        <taxon>Snodgrassella</taxon>
    </lineage>
</organism>
<gene>
    <name evidence="3" type="ORF">SASC598J21_006810</name>
</gene>
<dbReference type="AlphaFoldDB" id="A0A074V7Y3"/>
<feature type="region of interest" description="Disordered" evidence="1">
    <location>
        <begin position="24"/>
        <end position="51"/>
    </location>
</feature>
<reference evidence="3 4" key="1">
    <citation type="journal article" date="2014" name="PLoS Genet.">
        <title>Hidden diversity in honey bee gut symbionts detected by single-cell genomics.</title>
        <authorList>
            <person name="Engel P."/>
            <person name="Stepanauskas R."/>
            <person name="Moran N."/>
        </authorList>
    </citation>
    <scope>NUCLEOTIDE SEQUENCE [LARGE SCALE GENOMIC DNA]</scope>
    <source>
        <strain evidence="3 4">SCGC AB-598-J21</strain>
    </source>
</reference>
<feature type="compositionally biased region" description="Low complexity" evidence="1">
    <location>
        <begin position="28"/>
        <end position="39"/>
    </location>
</feature>
<comment type="caution">
    <text evidence="3">The sequence shown here is derived from an EMBL/GenBank/DDBJ whole genome shotgun (WGS) entry which is preliminary data.</text>
</comment>
<accession>A0A074V7Y3</accession>
<feature type="signal peptide" evidence="2">
    <location>
        <begin position="1"/>
        <end position="20"/>
    </location>
</feature>
<dbReference type="PROSITE" id="PS51257">
    <property type="entry name" value="PROKAR_LIPOPROTEIN"/>
    <property type="match status" value="1"/>
</dbReference>
<evidence type="ECO:0000256" key="2">
    <source>
        <dbReference type="SAM" id="SignalP"/>
    </source>
</evidence>
<feature type="non-terminal residue" evidence="3">
    <location>
        <position position="51"/>
    </location>
</feature>
<keyword evidence="2" id="KW-0732">Signal</keyword>
<sequence length="51" mass="5238">MKIKHWFAAAAMCSALVLTACGGSKNNSESASAPAQSSADKTYIVGTNAEF</sequence>
<feature type="chain" id="PRO_5001700492" evidence="2">
    <location>
        <begin position="21"/>
        <end position="51"/>
    </location>
</feature>
<evidence type="ECO:0000256" key="1">
    <source>
        <dbReference type="SAM" id="MobiDB-lite"/>
    </source>
</evidence>